<evidence type="ECO:0000256" key="3">
    <source>
        <dbReference type="ARBA" id="ARBA00022679"/>
    </source>
</evidence>
<protein>
    <submittedName>
        <fullName evidence="5">SAM-dependent methyltransferase</fullName>
    </submittedName>
</protein>
<dbReference type="Pfam" id="PF05724">
    <property type="entry name" value="TPMT"/>
    <property type="match status" value="1"/>
</dbReference>
<proteinExistence type="predicted"/>
<dbReference type="PROSITE" id="PS51585">
    <property type="entry name" value="SAM_MT_TPMT"/>
    <property type="match status" value="1"/>
</dbReference>
<dbReference type="OrthoDB" id="9778208at2"/>
<comment type="caution">
    <text evidence="5">The sequence shown here is derived from an EMBL/GenBank/DDBJ whole genome shotgun (WGS) entry which is preliminary data.</text>
</comment>
<dbReference type="AlphaFoldDB" id="A0A433VLN6"/>
<dbReference type="PANTHER" id="PTHR32183:SF6">
    <property type="entry name" value="CYSTEINE SULFINATE DESULFINASE_CYSTEINE DESULFURASE AND RELATED ENZYMES"/>
    <property type="match status" value="1"/>
</dbReference>
<keyword evidence="6" id="KW-1185">Reference proteome</keyword>
<dbReference type="Proteomes" id="UP000271624">
    <property type="component" value="Unassembled WGS sequence"/>
</dbReference>
<dbReference type="RefSeq" id="WP_127080916.1">
    <property type="nucleotide sequence ID" value="NZ_RSCL01000005.1"/>
</dbReference>
<dbReference type="InterPro" id="IPR029063">
    <property type="entry name" value="SAM-dependent_MTases_sf"/>
</dbReference>
<evidence type="ECO:0000313" key="6">
    <source>
        <dbReference type="Proteomes" id="UP000271624"/>
    </source>
</evidence>
<evidence type="ECO:0000256" key="1">
    <source>
        <dbReference type="ARBA" id="ARBA00022553"/>
    </source>
</evidence>
<dbReference type="SUPFAM" id="SSF53335">
    <property type="entry name" value="S-adenosyl-L-methionine-dependent methyltransferases"/>
    <property type="match status" value="1"/>
</dbReference>
<dbReference type="GO" id="GO:0032259">
    <property type="term" value="P:methylation"/>
    <property type="evidence" value="ECO:0007669"/>
    <property type="project" value="UniProtKB-KW"/>
</dbReference>
<sequence>MPNQEDWEQQYQEKNTRWDIGQAAPPFVSLLSSDSAPLPGRMAILGCGRGYDAVLFAKHGFEVTGFDFATSAIVEAEQIAKSENCDIQFLQRDIFDLPEEFTGYFDYILEHTCFCAIDIERRLSYVEVASSILKPHGQLIGLFFTHNRPGGPPFGVTPEEIREYFQDNFKIHYLNLVANSVASRQGEEHLGLFELNK</sequence>
<accession>A0A433VLN6</accession>
<gene>
    <name evidence="5" type="ORF">DSM106972_023240</name>
</gene>
<dbReference type="Gene3D" id="3.40.50.150">
    <property type="entry name" value="Vaccinia Virus protein VP39"/>
    <property type="match status" value="1"/>
</dbReference>
<reference evidence="5" key="2">
    <citation type="journal article" date="2019" name="Genome Biol. Evol.">
        <title>Day and night: Metabolic profiles and evolutionary relationships of six axenic non-marine cyanobacteria.</title>
        <authorList>
            <person name="Will S.E."/>
            <person name="Henke P."/>
            <person name="Boedeker C."/>
            <person name="Huang S."/>
            <person name="Brinkmann H."/>
            <person name="Rohde M."/>
            <person name="Jarek M."/>
            <person name="Friedl T."/>
            <person name="Seufert S."/>
            <person name="Schumacher M."/>
            <person name="Overmann J."/>
            <person name="Neumann-Schaal M."/>
            <person name="Petersen J."/>
        </authorList>
    </citation>
    <scope>NUCLEOTIDE SEQUENCE [LARGE SCALE GENOMIC DNA]</scope>
    <source>
        <strain evidence="5">PCC 7102</strain>
    </source>
</reference>
<dbReference type="PANTHER" id="PTHR32183">
    <property type="match status" value="1"/>
</dbReference>
<evidence type="ECO:0000313" key="5">
    <source>
        <dbReference type="EMBL" id="RUT07063.1"/>
    </source>
</evidence>
<keyword evidence="1" id="KW-0597">Phosphoprotein</keyword>
<evidence type="ECO:0000256" key="4">
    <source>
        <dbReference type="ARBA" id="ARBA00022691"/>
    </source>
</evidence>
<dbReference type="InterPro" id="IPR008854">
    <property type="entry name" value="TPMT"/>
</dbReference>
<keyword evidence="3 5" id="KW-0808">Transferase</keyword>
<organism evidence="5 6">
    <name type="scientific">Dulcicalothrix desertica PCC 7102</name>
    <dbReference type="NCBI Taxonomy" id="232991"/>
    <lineage>
        <taxon>Bacteria</taxon>
        <taxon>Bacillati</taxon>
        <taxon>Cyanobacteriota</taxon>
        <taxon>Cyanophyceae</taxon>
        <taxon>Nostocales</taxon>
        <taxon>Calotrichaceae</taxon>
        <taxon>Dulcicalothrix</taxon>
    </lineage>
</organism>
<keyword evidence="4" id="KW-0949">S-adenosyl-L-methionine</keyword>
<reference evidence="5" key="1">
    <citation type="submission" date="2018-12" db="EMBL/GenBank/DDBJ databases">
        <authorList>
            <person name="Will S."/>
            <person name="Neumann-Schaal M."/>
            <person name="Henke P."/>
        </authorList>
    </citation>
    <scope>NUCLEOTIDE SEQUENCE</scope>
    <source>
        <strain evidence="5">PCC 7102</strain>
    </source>
</reference>
<dbReference type="EMBL" id="RSCL01000005">
    <property type="protein sequence ID" value="RUT07063.1"/>
    <property type="molecule type" value="Genomic_DNA"/>
</dbReference>
<dbReference type="GO" id="GO:0008757">
    <property type="term" value="F:S-adenosylmethionine-dependent methyltransferase activity"/>
    <property type="evidence" value="ECO:0007669"/>
    <property type="project" value="InterPro"/>
</dbReference>
<evidence type="ECO:0000256" key="2">
    <source>
        <dbReference type="ARBA" id="ARBA00022603"/>
    </source>
</evidence>
<dbReference type="CDD" id="cd02440">
    <property type="entry name" value="AdoMet_MTases"/>
    <property type="match status" value="1"/>
</dbReference>
<name>A0A433VLN6_9CYAN</name>
<keyword evidence="2 5" id="KW-0489">Methyltransferase</keyword>